<name>A0AAN8RHU6_9PEZI</name>
<reference evidence="2 3" key="1">
    <citation type="submission" date="2019-10" db="EMBL/GenBank/DDBJ databases">
        <authorList>
            <person name="Palmer J.M."/>
        </authorList>
    </citation>
    <scope>NUCLEOTIDE SEQUENCE [LARGE SCALE GENOMIC DNA]</scope>
    <source>
        <strain evidence="2 3">TWF718</strain>
    </source>
</reference>
<dbReference type="InterPro" id="IPR000999">
    <property type="entry name" value="RNase_III_dom"/>
</dbReference>
<evidence type="ECO:0000259" key="1">
    <source>
        <dbReference type="PROSITE" id="PS50142"/>
    </source>
</evidence>
<comment type="caution">
    <text evidence="2">The sequence shown here is derived from an EMBL/GenBank/DDBJ whole genome shotgun (WGS) entry which is preliminary data.</text>
</comment>
<dbReference type="Gene3D" id="1.10.1520.10">
    <property type="entry name" value="Ribonuclease III domain"/>
    <property type="match status" value="1"/>
</dbReference>
<accession>A0AAN8RHU6</accession>
<keyword evidence="3" id="KW-1185">Reference proteome</keyword>
<feature type="domain" description="RNase III" evidence="1">
    <location>
        <begin position="7"/>
        <end position="136"/>
    </location>
</feature>
<dbReference type="GO" id="GO:0006396">
    <property type="term" value="P:RNA processing"/>
    <property type="evidence" value="ECO:0007669"/>
    <property type="project" value="InterPro"/>
</dbReference>
<sequence length="156" mass="16978">MARIINIGKIQGAIGYVFKSNTLVSEALESTGYARVVSGKGDGHKRLALLGDAVLGLVQLDRWYQTQQSRGNADLILKKYVTNQRLQECADQLGITSEILVAPEQEHLHLQGGRIGRVTSASTVEALLGAVWLDSSRDFEQVNRVVCKLGIVDSDS</sequence>
<dbReference type="InterPro" id="IPR036389">
    <property type="entry name" value="RNase_III_sf"/>
</dbReference>
<dbReference type="EMBL" id="JAVHNR010000004">
    <property type="protein sequence ID" value="KAK6344950.1"/>
    <property type="molecule type" value="Genomic_DNA"/>
</dbReference>
<dbReference type="PROSITE" id="PS50142">
    <property type="entry name" value="RNASE_3_2"/>
    <property type="match status" value="1"/>
</dbReference>
<dbReference type="GO" id="GO:0004525">
    <property type="term" value="F:ribonuclease III activity"/>
    <property type="evidence" value="ECO:0007669"/>
    <property type="project" value="InterPro"/>
</dbReference>
<dbReference type="AlphaFoldDB" id="A0AAN8RHU6"/>
<dbReference type="Proteomes" id="UP001313282">
    <property type="component" value="Unassembled WGS sequence"/>
</dbReference>
<gene>
    <name evidence="2" type="ORF">TWF718_006899</name>
</gene>
<protein>
    <recommendedName>
        <fullName evidence="1">RNase III domain-containing protein</fullName>
    </recommendedName>
</protein>
<dbReference type="Pfam" id="PF14622">
    <property type="entry name" value="Ribonucleas_3_3"/>
    <property type="match status" value="1"/>
</dbReference>
<evidence type="ECO:0000313" key="2">
    <source>
        <dbReference type="EMBL" id="KAK6344950.1"/>
    </source>
</evidence>
<proteinExistence type="predicted"/>
<dbReference type="CDD" id="cd00593">
    <property type="entry name" value="RIBOc"/>
    <property type="match status" value="1"/>
</dbReference>
<evidence type="ECO:0000313" key="3">
    <source>
        <dbReference type="Proteomes" id="UP001313282"/>
    </source>
</evidence>
<organism evidence="2 3">
    <name type="scientific">Orbilia javanica</name>
    <dbReference type="NCBI Taxonomy" id="47235"/>
    <lineage>
        <taxon>Eukaryota</taxon>
        <taxon>Fungi</taxon>
        <taxon>Dikarya</taxon>
        <taxon>Ascomycota</taxon>
        <taxon>Pezizomycotina</taxon>
        <taxon>Orbiliomycetes</taxon>
        <taxon>Orbiliales</taxon>
        <taxon>Orbiliaceae</taxon>
        <taxon>Orbilia</taxon>
    </lineage>
</organism>
<dbReference type="SUPFAM" id="SSF69065">
    <property type="entry name" value="RNase III domain-like"/>
    <property type="match status" value="1"/>
</dbReference>